<organism evidence="2 3">
    <name type="scientific">Rhizophagus irregularis</name>
    <dbReference type="NCBI Taxonomy" id="588596"/>
    <lineage>
        <taxon>Eukaryota</taxon>
        <taxon>Fungi</taxon>
        <taxon>Fungi incertae sedis</taxon>
        <taxon>Mucoromycota</taxon>
        <taxon>Glomeromycotina</taxon>
        <taxon>Glomeromycetes</taxon>
        <taxon>Glomerales</taxon>
        <taxon>Glomeraceae</taxon>
        <taxon>Rhizophagus</taxon>
    </lineage>
</organism>
<evidence type="ECO:0000313" key="2">
    <source>
        <dbReference type="EMBL" id="CAB5353543.1"/>
    </source>
</evidence>
<keyword evidence="1" id="KW-0812">Transmembrane</keyword>
<gene>
    <name evidence="2" type="ORF">CHRIB12_LOCUS5645</name>
</gene>
<feature type="transmembrane region" description="Helical" evidence="1">
    <location>
        <begin position="252"/>
        <end position="274"/>
    </location>
</feature>
<accession>A0A915YYA6</accession>
<dbReference type="AlphaFoldDB" id="A0A915YYA6"/>
<protein>
    <submittedName>
        <fullName evidence="2">Uncharacterized protein</fullName>
    </submittedName>
</protein>
<evidence type="ECO:0000313" key="3">
    <source>
        <dbReference type="Proteomes" id="UP000684084"/>
    </source>
</evidence>
<evidence type="ECO:0000256" key="1">
    <source>
        <dbReference type="SAM" id="Phobius"/>
    </source>
</evidence>
<dbReference type="VEuPathDB" id="FungiDB:RhiirFUN_003993"/>
<dbReference type="EMBL" id="CAGKOT010000009">
    <property type="protein sequence ID" value="CAB5353543.1"/>
    <property type="molecule type" value="Genomic_DNA"/>
</dbReference>
<keyword evidence="1" id="KW-0472">Membrane</keyword>
<proteinExistence type="predicted"/>
<dbReference type="Proteomes" id="UP000684084">
    <property type="component" value="Unassembled WGS sequence"/>
</dbReference>
<reference evidence="2" key="1">
    <citation type="submission" date="2020-05" db="EMBL/GenBank/DDBJ databases">
        <authorList>
            <person name="Rincon C."/>
            <person name="Sanders R I."/>
            <person name="Robbins C."/>
            <person name="Chaturvedi A."/>
        </authorList>
    </citation>
    <scope>NUCLEOTIDE SEQUENCE</scope>
    <source>
        <strain evidence="2">CHB12</strain>
    </source>
</reference>
<name>A0A915YYA6_9GLOM</name>
<comment type="caution">
    <text evidence="2">The sequence shown here is derived from an EMBL/GenBank/DDBJ whole genome shotgun (WGS) entry which is preliminary data.</text>
</comment>
<dbReference type="OrthoDB" id="2339353at2759"/>
<keyword evidence="1" id="KW-1133">Transmembrane helix</keyword>
<sequence length="668" mass="78215">MAYLLYLCYLIYNIVKDKPNLKVDQIFLNEIDVPDIVICGASPELRILRCDLIANNGEKTPIDGCNSYLPHNVIDYDIYRDHCLTFKANKTIKFAKQNSGIDGLQKIGFYFYDNTTAAEINTLGIASLTIQLTPPDFNFNSLTDTNKAISQMDKATLSEFKLQLNFIAGMVNYAAVVKFKTSTYRSILSGDARAIFGLGPNYHVTQKIENFINYFPFNSNPYNIPAGTTGYFSIAAGSFTQEQTSEERSNTVLGAIAAAGGAFGTMAGIIVFFFGDFRLSPRGFVHKSLYFIQNSIDFIKRSRFYPKLDFKFSKINDEDKTKLVDGFRKMKYTIFYHLLQNDLDEINEDQGWIMKFEYKLENKFGRFANKIYQWLMNKAYIDTMFNKYKVREESLNFSSTMHKDDQKLLNEEFRKIGHVIDTYVLVNRLKNQKDQKIFAEYKHKREIKFSDNMDEKDKKLLNDEFRKIRKLIDKHLLDEPNIEKIFEAFNSQREDFSNDMDKGDKELLIDEFRQIRNVICNRLLEKDVEIKYDNSVEKLKSLKIHINDRKLLVIEFYKIKHVINSILFNESKNQEIYKEYKMNRKLKFSNEMNEKDKKLLKGEFRTIRDLVDNLLLNEQKVRKNINFSEKIDSCDKELLTYYISEVNGVRNEVRGIRNDIDNHILKIV</sequence>